<reference evidence="1" key="1">
    <citation type="submission" date="2021-06" db="EMBL/GenBank/DDBJ databases">
        <authorList>
            <person name="Kallberg Y."/>
            <person name="Tangrot J."/>
            <person name="Rosling A."/>
        </authorList>
    </citation>
    <scope>NUCLEOTIDE SEQUENCE</scope>
    <source>
        <strain evidence="1">AZ414A</strain>
    </source>
</reference>
<dbReference type="Proteomes" id="UP000789706">
    <property type="component" value="Unassembled WGS sequence"/>
</dbReference>
<organism evidence="1 2">
    <name type="scientific">Diversispora eburnea</name>
    <dbReference type="NCBI Taxonomy" id="1213867"/>
    <lineage>
        <taxon>Eukaryota</taxon>
        <taxon>Fungi</taxon>
        <taxon>Fungi incertae sedis</taxon>
        <taxon>Mucoromycota</taxon>
        <taxon>Glomeromycotina</taxon>
        <taxon>Glomeromycetes</taxon>
        <taxon>Diversisporales</taxon>
        <taxon>Diversisporaceae</taxon>
        <taxon>Diversispora</taxon>
    </lineage>
</organism>
<protein>
    <submittedName>
        <fullName evidence="1">9570_t:CDS:1</fullName>
    </submittedName>
</protein>
<keyword evidence="2" id="KW-1185">Reference proteome</keyword>
<sequence>MSPVNEYGLRSLVKMIAPMAPSIVDEKAFSVEEVTCAVQIDGKMRFTIKLPTTMLHDNLLIESLIKKSKNNEKWFIDNNGNEKKIKKVIHVGGGELQVKAEVFI</sequence>
<name>A0A9N8UZN5_9GLOM</name>
<dbReference type="Gene3D" id="3.10.20.590">
    <property type="match status" value="1"/>
</dbReference>
<gene>
    <name evidence="1" type="ORF">DEBURN_LOCUS373</name>
</gene>
<dbReference type="AlphaFoldDB" id="A0A9N8UZN5"/>
<evidence type="ECO:0000313" key="2">
    <source>
        <dbReference type="Proteomes" id="UP000789706"/>
    </source>
</evidence>
<comment type="caution">
    <text evidence="1">The sequence shown here is derived from an EMBL/GenBank/DDBJ whole genome shotgun (WGS) entry which is preliminary data.</text>
</comment>
<dbReference type="EMBL" id="CAJVPK010000012">
    <property type="protein sequence ID" value="CAG8433169.1"/>
    <property type="molecule type" value="Genomic_DNA"/>
</dbReference>
<evidence type="ECO:0000313" key="1">
    <source>
        <dbReference type="EMBL" id="CAG8433169.1"/>
    </source>
</evidence>
<dbReference type="OrthoDB" id="15954at2759"/>
<accession>A0A9N8UZN5</accession>
<proteinExistence type="predicted"/>